<evidence type="ECO:0000313" key="2">
    <source>
        <dbReference type="Proteomes" id="UP001344888"/>
    </source>
</evidence>
<dbReference type="RefSeq" id="WP_326125220.1">
    <property type="nucleotide sequence ID" value="NZ_JARSFG010000043.1"/>
</dbReference>
<name>A0AAW9NY09_9BACL</name>
<accession>A0AAW9NY09</accession>
<keyword evidence="2" id="KW-1185">Reference proteome</keyword>
<comment type="caution">
    <text evidence="1">The sequence shown here is derived from an EMBL/GenBank/DDBJ whole genome shotgun (WGS) entry which is preliminary data.</text>
</comment>
<evidence type="ECO:0000313" key="1">
    <source>
        <dbReference type="EMBL" id="MEC1180729.1"/>
    </source>
</evidence>
<dbReference type="Proteomes" id="UP001344888">
    <property type="component" value="Unassembled WGS sequence"/>
</dbReference>
<sequence length="135" mass="15988">MKRKIIFLLVGIFLLITPMLFHEQIAFLEEKNGLLMEVKVHNYFLFYTTFQTTLMNQTEDEVRIKEPVTSLYLSPSKQQTKMRNDIAIYITIQPNARIKGEKYRQWGSVKNLKFVATAYCEVDREEFAIHLRAHL</sequence>
<protein>
    <submittedName>
        <fullName evidence="1">Uncharacterized protein</fullName>
    </submittedName>
</protein>
<proteinExistence type="predicted"/>
<reference evidence="1 2" key="1">
    <citation type="submission" date="2023-03" db="EMBL/GenBank/DDBJ databases">
        <title>Bacillus Genome Sequencing.</title>
        <authorList>
            <person name="Dunlap C."/>
        </authorList>
    </citation>
    <scope>NUCLEOTIDE SEQUENCE [LARGE SCALE GENOMIC DNA]</scope>
    <source>
        <strain evidence="1 2">B-59205</strain>
    </source>
</reference>
<organism evidence="1 2">
    <name type="scientific">Metasolibacillus meyeri</name>
    <dbReference type="NCBI Taxonomy" id="1071052"/>
    <lineage>
        <taxon>Bacteria</taxon>
        <taxon>Bacillati</taxon>
        <taxon>Bacillota</taxon>
        <taxon>Bacilli</taxon>
        <taxon>Bacillales</taxon>
        <taxon>Caryophanaceae</taxon>
        <taxon>Metasolibacillus</taxon>
    </lineage>
</organism>
<dbReference type="EMBL" id="JARSFG010000043">
    <property type="protein sequence ID" value="MEC1180729.1"/>
    <property type="molecule type" value="Genomic_DNA"/>
</dbReference>
<dbReference type="AlphaFoldDB" id="A0AAW9NY09"/>
<gene>
    <name evidence="1" type="ORF">P9B03_19945</name>
</gene>